<dbReference type="InterPro" id="IPR046201">
    <property type="entry name" value="DUF6234"/>
</dbReference>
<proteinExistence type="predicted"/>
<evidence type="ECO:0000313" key="4">
    <source>
        <dbReference type="EMBL" id="BFP47560.1"/>
    </source>
</evidence>
<feature type="transmembrane region" description="Helical" evidence="2">
    <location>
        <begin position="54"/>
        <end position="75"/>
    </location>
</feature>
<feature type="domain" description="DUF6234" evidence="3">
    <location>
        <begin position="11"/>
        <end position="130"/>
    </location>
</feature>
<feature type="transmembrane region" description="Helical" evidence="2">
    <location>
        <begin position="82"/>
        <end position="103"/>
    </location>
</feature>
<accession>A0AB33K809</accession>
<dbReference type="RefSeq" id="WP_407989882.1">
    <property type="nucleotide sequence ID" value="NZ_AP035881.2"/>
</dbReference>
<dbReference type="Pfam" id="PF19747">
    <property type="entry name" value="DUF6234"/>
    <property type="match status" value="1"/>
</dbReference>
<keyword evidence="2" id="KW-0812">Transmembrane</keyword>
<evidence type="ECO:0000256" key="1">
    <source>
        <dbReference type="SAM" id="MobiDB-lite"/>
    </source>
</evidence>
<sequence>MPTASHHPRPALGTDLATAFGLLALTAAGGWYAFLLLAFRNWGGQEVGPQPYDWTPILTIGALALWLLAVTALAWRGRLRVTAVLHGLLLTGVLLTGAANYTYQHRHDNEQRPEPLPSNYQPCFSGSGRCN</sequence>
<feature type="transmembrane region" description="Helical" evidence="2">
    <location>
        <begin position="12"/>
        <end position="34"/>
    </location>
</feature>
<reference evidence="4" key="1">
    <citation type="submission" date="2024-07" db="EMBL/GenBank/DDBJ databases">
        <title>Complete genome sequences of cellulolytic bacteria, Kitasatospora sp. CMC57 and Streptomyces sp. CMC78, isolated from Japanese agricultural soil.</title>
        <authorList>
            <person name="Hashimoto T."/>
            <person name="Ito M."/>
            <person name="Iwamoto M."/>
            <person name="Fukahori D."/>
            <person name="Shoda T."/>
            <person name="Sakoda M."/>
            <person name="Morohoshi T."/>
            <person name="Mitsuboshi M."/>
            <person name="Nishizawa T."/>
        </authorList>
    </citation>
    <scope>NUCLEOTIDE SEQUENCE</scope>
    <source>
        <strain evidence="4">CMC57</strain>
    </source>
</reference>
<feature type="compositionally biased region" description="Polar residues" evidence="1">
    <location>
        <begin position="118"/>
        <end position="131"/>
    </location>
</feature>
<protein>
    <recommendedName>
        <fullName evidence="3">DUF6234 domain-containing protein</fullName>
    </recommendedName>
</protein>
<keyword evidence="2" id="KW-1133">Transmembrane helix</keyword>
<dbReference type="AlphaFoldDB" id="A0AB33K809"/>
<evidence type="ECO:0000256" key="2">
    <source>
        <dbReference type="SAM" id="Phobius"/>
    </source>
</evidence>
<name>A0AB33K809_9ACTN</name>
<feature type="region of interest" description="Disordered" evidence="1">
    <location>
        <begin position="107"/>
        <end position="131"/>
    </location>
</feature>
<evidence type="ECO:0000259" key="3">
    <source>
        <dbReference type="Pfam" id="PF19747"/>
    </source>
</evidence>
<dbReference type="EMBL" id="AP035881">
    <property type="protein sequence ID" value="BFP47560.1"/>
    <property type="molecule type" value="Genomic_DNA"/>
</dbReference>
<organism evidence="4">
    <name type="scientific">Kitasatospora sp. CMC57</name>
    <dbReference type="NCBI Taxonomy" id="3231513"/>
    <lineage>
        <taxon>Bacteria</taxon>
        <taxon>Bacillati</taxon>
        <taxon>Actinomycetota</taxon>
        <taxon>Actinomycetes</taxon>
        <taxon>Kitasatosporales</taxon>
        <taxon>Streptomycetaceae</taxon>
        <taxon>Kitasatospora</taxon>
    </lineage>
</organism>
<gene>
    <name evidence="4" type="ORF">KCMC57_39280</name>
</gene>
<keyword evidence="2" id="KW-0472">Membrane</keyword>